<evidence type="ECO:0000313" key="6">
    <source>
        <dbReference type="Proteomes" id="UP000383932"/>
    </source>
</evidence>
<feature type="compositionally biased region" description="Basic and acidic residues" evidence="3">
    <location>
        <begin position="59"/>
        <end position="83"/>
    </location>
</feature>
<dbReference type="EMBL" id="SSOP01000017">
    <property type="protein sequence ID" value="KAB5594736.1"/>
    <property type="molecule type" value="Genomic_DNA"/>
</dbReference>
<feature type="compositionally biased region" description="Low complexity" evidence="3">
    <location>
        <begin position="139"/>
        <end position="170"/>
    </location>
</feature>
<dbReference type="PANTHER" id="PTHR12299:SF17">
    <property type="entry name" value="AT19571P-RELATED"/>
    <property type="match status" value="1"/>
</dbReference>
<dbReference type="Pfam" id="PF09598">
    <property type="entry name" value="Stm1_N"/>
    <property type="match status" value="1"/>
</dbReference>
<feature type="domain" description="Hyaluronan/mRNA-binding protein" evidence="4">
    <location>
        <begin position="104"/>
        <end position="261"/>
    </location>
</feature>
<keyword evidence="6" id="KW-1185">Reference proteome</keyword>
<keyword evidence="2" id="KW-0963">Cytoplasm</keyword>
<dbReference type="PANTHER" id="PTHR12299">
    <property type="entry name" value="HYALURONIC ACID-BINDING PROTEIN 4"/>
    <property type="match status" value="1"/>
</dbReference>
<evidence type="ECO:0000313" key="5">
    <source>
        <dbReference type="EMBL" id="KAB5594736.1"/>
    </source>
</evidence>
<feature type="region of interest" description="Disordered" evidence="3">
    <location>
        <begin position="1"/>
        <end position="227"/>
    </location>
</feature>
<dbReference type="InterPro" id="IPR039764">
    <property type="entry name" value="HABP4/SERBP1-like"/>
</dbReference>
<evidence type="ECO:0000259" key="4">
    <source>
        <dbReference type="SMART" id="SM01233"/>
    </source>
</evidence>
<dbReference type="Proteomes" id="UP000383932">
    <property type="component" value="Unassembled WGS sequence"/>
</dbReference>
<dbReference type="InterPro" id="IPR006861">
    <property type="entry name" value="HABP4_PAIRBP1-bd"/>
</dbReference>
<feature type="region of interest" description="Disordered" evidence="3">
    <location>
        <begin position="273"/>
        <end position="327"/>
    </location>
</feature>
<dbReference type="Gene3D" id="6.10.140.1040">
    <property type="match status" value="1"/>
</dbReference>
<dbReference type="InterPro" id="IPR019084">
    <property type="entry name" value="STM1-like_N"/>
</dbReference>
<evidence type="ECO:0000256" key="1">
    <source>
        <dbReference type="ARBA" id="ARBA00004496"/>
    </source>
</evidence>
<sequence>MSVASRNLFTLLGEDEADPTPAPVAAPKTAAPPPKKEQPQKGPSTRGGRYYPRGGGRNVARDEETVENKPDDGGGEDSVERGRGRGRGRGGRGRGDGGGRGRGRDPRPDRHSQMDRTDTDKRVSSGWGANEGKTELDAEQSGAADAAKAADEWGAPAADEWSAPAADDWAAPPPEDSKRGQDQPEQRQNEEEEDNTMTLSEYLAKKKAADNLPSKPEGRTIEGSDTSLWKDAIQLQHNEDDENYFVGKTKAAPKARTKKEEKVHIEIEARFAPIERGRGRGDRGRGGDRRGSRGGVGRGADTGTGRSRRNDNPNLDVADETAFPSLS</sequence>
<feature type="compositionally biased region" description="Gly residues" evidence="3">
    <location>
        <begin position="293"/>
        <end position="302"/>
    </location>
</feature>
<dbReference type="GO" id="GO:0005737">
    <property type="term" value="C:cytoplasm"/>
    <property type="evidence" value="ECO:0007669"/>
    <property type="project" value="UniProtKB-SubCell"/>
</dbReference>
<protein>
    <submittedName>
        <fullName evidence="5">Plasminogen activator inhibitor 1 RNA-binding protein</fullName>
    </submittedName>
</protein>
<evidence type="ECO:0000256" key="2">
    <source>
        <dbReference type="ARBA" id="ARBA00022490"/>
    </source>
</evidence>
<dbReference type="OrthoDB" id="5390558at2759"/>
<comment type="subcellular location">
    <subcellularLocation>
        <location evidence="1">Cytoplasm</location>
    </subcellularLocation>
</comment>
<feature type="compositionally biased region" description="Basic and acidic residues" evidence="3">
    <location>
        <begin position="93"/>
        <end position="123"/>
    </location>
</feature>
<organism evidence="5 6">
    <name type="scientific">Ceratobasidium theobromae</name>
    <dbReference type="NCBI Taxonomy" id="1582974"/>
    <lineage>
        <taxon>Eukaryota</taxon>
        <taxon>Fungi</taxon>
        <taxon>Dikarya</taxon>
        <taxon>Basidiomycota</taxon>
        <taxon>Agaricomycotina</taxon>
        <taxon>Agaricomycetes</taxon>
        <taxon>Cantharellales</taxon>
        <taxon>Ceratobasidiaceae</taxon>
        <taxon>Ceratobasidium</taxon>
    </lineage>
</organism>
<dbReference type="GO" id="GO:0005634">
    <property type="term" value="C:nucleus"/>
    <property type="evidence" value="ECO:0007669"/>
    <property type="project" value="TreeGrafter"/>
</dbReference>
<gene>
    <name evidence="5" type="ORF">CTheo_1883</name>
</gene>
<comment type="caution">
    <text evidence="5">The sequence shown here is derived from an EMBL/GenBank/DDBJ whole genome shotgun (WGS) entry which is preliminary data.</text>
</comment>
<evidence type="ECO:0000256" key="3">
    <source>
        <dbReference type="SAM" id="MobiDB-lite"/>
    </source>
</evidence>
<proteinExistence type="predicted"/>
<reference evidence="5 6" key="1">
    <citation type="journal article" date="2019" name="Fungal Biol. Biotechnol.">
        <title>Draft genome sequence of fastidious pathogen Ceratobasidium theobromae, which causes vascular-streak dieback in Theobroma cacao.</title>
        <authorList>
            <person name="Ali S.S."/>
            <person name="Asman A."/>
            <person name="Shao J."/>
            <person name="Firmansyah A.P."/>
            <person name="Susilo A.W."/>
            <person name="Rosmana A."/>
            <person name="McMahon P."/>
            <person name="Junaid M."/>
            <person name="Guest D."/>
            <person name="Kheng T.Y."/>
            <person name="Meinhardt L.W."/>
            <person name="Bailey B.A."/>
        </authorList>
    </citation>
    <scope>NUCLEOTIDE SEQUENCE [LARGE SCALE GENOMIC DNA]</scope>
    <source>
        <strain evidence="5 6">CT2</strain>
    </source>
</reference>
<dbReference type="SMART" id="SM01233">
    <property type="entry name" value="HABP4_PAI-RBP1"/>
    <property type="match status" value="1"/>
</dbReference>
<feature type="compositionally biased region" description="Basic and acidic residues" evidence="3">
    <location>
        <begin position="175"/>
        <end position="189"/>
    </location>
</feature>
<accession>A0A5N5QU90</accession>
<dbReference type="AlphaFoldDB" id="A0A5N5QU90"/>
<dbReference type="GO" id="GO:0003723">
    <property type="term" value="F:RNA binding"/>
    <property type="evidence" value="ECO:0007669"/>
    <property type="project" value="InterPro"/>
</dbReference>
<name>A0A5N5QU90_9AGAM</name>
<feature type="compositionally biased region" description="Basic and acidic residues" evidence="3">
    <location>
        <begin position="273"/>
        <end position="291"/>
    </location>
</feature>